<evidence type="ECO:0000313" key="3">
    <source>
        <dbReference type="EMBL" id="EKD15831.1"/>
    </source>
</evidence>
<evidence type="ECO:0000313" key="4">
    <source>
        <dbReference type="Proteomes" id="UP000006753"/>
    </source>
</evidence>
<feature type="region of interest" description="Disordered" evidence="1">
    <location>
        <begin position="255"/>
        <end position="279"/>
    </location>
</feature>
<reference evidence="3 4" key="1">
    <citation type="journal article" date="2012" name="BMC Genomics">
        <title>Sequencing the genome of Marssonina brunnea reveals fungus-poplar co-evolution.</title>
        <authorList>
            <person name="Zhu S."/>
            <person name="Cao Y.-Z."/>
            <person name="Jiang C."/>
            <person name="Tan B.-Y."/>
            <person name="Wang Z."/>
            <person name="Feng S."/>
            <person name="Zhang L."/>
            <person name="Su X.-H."/>
            <person name="Brejova B."/>
            <person name="Vinar T."/>
            <person name="Xu M."/>
            <person name="Wang M.-X."/>
            <person name="Zhang S.-G."/>
            <person name="Huang M.-R."/>
            <person name="Wu R."/>
            <person name="Zhou Y."/>
        </authorList>
    </citation>
    <scope>NUCLEOTIDE SEQUENCE [LARGE SCALE GENOMIC DNA]</scope>
    <source>
        <strain evidence="3 4">MB_m1</strain>
    </source>
</reference>
<dbReference type="KEGG" id="mbe:MBM_05842"/>
<keyword evidence="2" id="KW-0472">Membrane</keyword>
<evidence type="ECO:0000256" key="2">
    <source>
        <dbReference type="SAM" id="Phobius"/>
    </source>
</evidence>
<keyword evidence="2" id="KW-1133">Transmembrane helix</keyword>
<dbReference type="GeneID" id="18761777"/>
<dbReference type="Proteomes" id="UP000006753">
    <property type="component" value="Unassembled WGS sequence"/>
</dbReference>
<proteinExistence type="predicted"/>
<feature type="compositionally biased region" description="Low complexity" evidence="1">
    <location>
        <begin position="266"/>
        <end position="279"/>
    </location>
</feature>
<name>K1WS08_MARBU</name>
<dbReference type="EMBL" id="JH921440">
    <property type="protein sequence ID" value="EKD15831.1"/>
    <property type="molecule type" value="Genomic_DNA"/>
</dbReference>
<accession>K1WS08</accession>
<protein>
    <submittedName>
        <fullName evidence="3">Uncharacterized protein</fullName>
    </submittedName>
</protein>
<feature type="compositionally biased region" description="Polar residues" evidence="1">
    <location>
        <begin position="117"/>
        <end position="130"/>
    </location>
</feature>
<gene>
    <name evidence="3" type="ORF">MBM_05842</name>
</gene>
<feature type="region of interest" description="Disordered" evidence="1">
    <location>
        <begin position="340"/>
        <end position="403"/>
    </location>
</feature>
<dbReference type="OMA" id="ENEWTTV"/>
<keyword evidence="4" id="KW-1185">Reference proteome</keyword>
<organism evidence="3 4">
    <name type="scientific">Marssonina brunnea f. sp. multigermtubi (strain MB_m1)</name>
    <name type="common">Marssonina leaf spot fungus</name>
    <dbReference type="NCBI Taxonomy" id="1072389"/>
    <lineage>
        <taxon>Eukaryota</taxon>
        <taxon>Fungi</taxon>
        <taxon>Dikarya</taxon>
        <taxon>Ascomycota</taxon>
        <taxon>Pezizomycotina</taxon>
        <taxon>Leotiomycetes</taxon>
        <taxon>Helotiales</taxon>
        <taxon>Drepanopezizaceae</taxon>
        <taxon>Drepanopeziza</taxon>
    </lineage>
</organism>
<feature type="compositionally biased region" description="Basic and acidic residues" evidence="1">
    <location>
        <begin position="88"/>
        <end position="101"/>
    </location>
</feature>
<dbReference type="InParanoid" id="K1WS08"/>
<evidence type="ECO:0000256" key="1">
    <source>
        <dbReference type="SAM" id="MobiDB-lite"/>
    </source>
</evidence>
<dbReference type="RefSeq" id="XP_007293731.1">
    <property type="nucleotide sequence ID" value="XM_007293669.1"/>
</dbReference>
<dbReference type="HOGENOM" id="CLU_050102_1_0_1"/>
<feature type="region of interest" description="Disordered" evidence="1">
    <location>
        <begin position="25"/>
        <end position="231"/>
    </location>
</feature>
<dbReference type="eggNOG" id="ENOG502SG5H">
    <property type="taxonomic scope" value="Eukaryota"/>
</dbReference>
<sequence length="428" mass="46233">MPTATTFGGWAVVFAVAGGYYWVTKQRKQKTLRKQTTKAEPRKDTKSKKNKKDGTLSGGDDGKPTQKRKAQPIKPAQEEPLVSAPASAKKERSEKDEDRKFAQQMANAKRGVVDAPKSQNSARTKSVKQTKAQEKGAMELPSDNGTSTAGGDADDDESPIDSPEMAAANAPAVNGDVSDMLEKSAAGPSVLKITAPTKPAPLKKAKAPSAEVKETKKQRQNRQKAEEKKLALAEEEKIRKIQLENHRRVVREAEGRAAKDGSAFMASQAPPSSAWTAAPAVQATNGTPSKVENLDTYDAPSGHVTAKPVEEIYSESEIAGSKLADELSKIPEEEQIRVATEDSGLWEQVKTSKKKKSKAAFNGEQNETKAVKQDTASSSNDDSGDYGVPAVIQPTGPGQKWSQNVTYVEKGKVHEHEEEIQDSEWEVA</sequence>
<keyword evidence="2" id="KW-0812">Transmembrane</keyword>
<feature type="transmembrane region" description="Helical" evidence="2">
    <location>
        <begin position="6"/>
        <end position="23"/>
    </location>
</feature>
<feature type="compositionally biased region" description="Basic and acidic residues" evidence="1">
    <location>
        <begin position="211"/>
        <end position="231"/>
    </location>
</feature>
<feature type="compositionally biased region" description="Basic residues" evidence="1">
    <location>
        <begin position="25"/>
        <end position="36"/>
    </location>
</feature>
<dbReference type="AlphaFoldDB" id="K1WS08"/>
<dbReference type="OrthoDB" id="4207724at2759"/>